<dbReference type="Proteomes" id="UP000009235">
    <property type="component" value="Chromosome"/>
</dbReference>
<accession>F6ERV9</accession>
<protein>
    <submittedName>
        <fullName evidence="1">Uncharacterized protein</fullName>
    </submittedName>
</protein>
<name>F6ERV9_HOYSD</name>
<dbReference type="AlphaFoldDB" id="F6ERV9"/>
<dbReference type="HOGENOM" id="CLU_3021691_0_0_11"/>
<sequence length="55" mass="6209">MHHRFARRRECVSEPARHQNPAAEVIKIAQFWQIYATPTDGLGDGALITAMLSVF</sequence>
<reference evidence="1 2" key="1">
    <citation type="journal article" date="2011" name="J. Bacteriol.">
        <title>Complete genome sequence of Amycolicicoccus subflavus DQS3-9A1T, an actinomycete isolated from crude oil-polluted soil.</title>
        <authorList>
            <person name="Cai M."/>
            <person name="Chen W.M."/>
            <person name="Nie Y."/>
            <person name="Chi C.Q."/>
            <person name="Wang Y.N."/>
            <person name="Tang Y.Q."/>
            <person name="Li G.Y."/>
            <person name="Wu X.L."/>
        </authorList>
    </citation>
    <scope>NUCLEOTIDE SEQUENCE [LARGE SCALE GENOMIC DNA]</scope>
    <source>
        <strain evidence="2">DSM 45089 / DQS3-9A1</strain>
    </source>
</reference>
<proteinExistence type="predicted"/>
<evidence type="ECO:0000313" key="2">
    <source>
        <dbReference type="Proteomes" id="UP000009235"/>
    </source>
</evidence>
<dbReference type="KEGG" id="asd:AS9A_2327"/>
<organism evidence="1 2">
    <name type="scientific">Hoyosella subflava (strain DSM 45089 / JCM 17490 / NBRC 109087 / DQS3-9A1)</name>
    <name type="common">Amycolicicoccus subflavus</name>
    <dbReference type="NCBI Taxonomy" id="443218"/>
    <lineage>
        <taxon>Bacteria</taxon>
        <taxon>Bacillati</taxon>
        <taxon>Actinomycetota</taxon>
        <taxon>Actinomycetes</taxon>
        <taxon>Mycobacteriales</taxon>
        <taxon>Hoyosellaceae</taxon>
        <taxon>Hoyosella</taxon>
    </lineage>
</organism>
<dbReference type="EMBL" id="CP002786">
    <property type="protein sequence ID" value="AEF40774.1"/>
    <property type="molecule type" value="Genomic_DNA"/>
</dbReference>
<gene>
    <name evidence="1" type="ordered locus">AS9A_2327</name>
</gene>
<evidence type="ECO:0000313" key="1">
    <source>
        <dbReference type="EMBL" id="AEF40774.1"/>
    </source>
</evidence>
<keyword evidence="2" id="KW-1185">Reference proteome</keyword>